<protein>
    <submittedName>
        <fullName evidence="1">Uncharacterized protein</fullName>
    </submittedName>
</protein>
<dbReference type="Proteomes" id="UP001314169">
    <property type="component" value="Chromosome 3"/>
</dbReference>
<organism evidence="1 2">
    <name type="scientific">Pipistrellus nathusii</name>
    <name type="common">Nathusius' pipistrelle</name>
    <dbReference type="NCBI Taxonomy" id="59473"/>
    <lineage>
        <taxon>Eukaryota</taxon>
        <taxon>Metazoa</taxon>
        <taxon>Chordata</taxon>
        <taxon>Craniata</taxon>
        <taxon>Vertebrata</taxon>
        <taxon>Euteleostomi</taxon>
        <taxon>Mammalia</taxon>
        <taxon>Eutheria</taxon>
        <taxon>Laurasiatheria</taxon>
        <taxon>Chiroptera</taxon>
        <taxon>Yangochiroptera</taxon>
        <taxon>Vespertilionidae</taxon>
        <taxon>Pipistrellus</taxon>
    </lineage>
</organism>
<gene>
    <name evidence="1" type="ORF">MPIPNATIZW_LOCUS12160</name>
</gene>
<name>A0ABP0A031_PIPNA</name>
<evidence type="ECO:0000313" key="2">
    <source>
        <dbReference type="Proteomes" id="UP001314169"/>
    </source>
</evidence>
<accession>A0ABP0A031</accession>
<sequence>MNFFTPSSLYILRGVMEHILLNEKVLECSFLPCFCLFVHLSTIYLLPLAEQNPNTTFTRRVSRSHVRMLDGWMMGHIEEEYVWQCRNRDPKEKVIFHRLATSLILNISQSFHLACKMALAGICH</sequence>
<reference evidence="1" key="1">
    <citation type="submission" date="2023-12" db="EMBL/GenBank/DDBJ databases">
        <authorList>
            <person name="Brown T."/>
        </authorList>
    </citation>
    <scope>NUCLEOTIDE SEQUENCE</scope>
</reference>
<keyword evidence="2" id="KW-1185">Reference proteome</keyword>
<dbReference type="EMBL" id="OY882860">
    <property type="protein sequence ID" value="CAK6443854.1"/>
    <property type="molecule type" value="Genomic_DNA"/>
</dbReference>
<proteinExistence type="predicted"/>
<evidence type="ECO:0000313" key="1">
    <source>
        <dbReference type="EMBL" id="CAK6443854.1"/>
    </source>
</evidence>